<accession>A0A815HM71</accession>
<dbReference type="EMBL" id="CAJNOL010001420">
    <property type="protein sequence ID" value="CAF1355967.1"/>
    <property type="molecule type" value="Genomic_DNA"/>
</dbReference>
<organism evidence="1 2">
    <name type="scientific">Rotaria sordida</name>
    <dbReference type="NCBI Taxonomy" id="392033"/>
    <lineage>
        <taxon>Eukaryota</taxon>
        <taxon>Metazoa</taxon>
        <taxon>Spiralia</taxon>
        <taxon>Gnathifera</taxon>
        <taxon>Rotifera</taxon>
        <taxon>Eurotatoria</taxon>
        <taxon>Bdelloidea</taxon>
        <taxon>Philodinida</taxon>
        <taxon>Philodinidae</taxon>
        <taxon>Rotaria</taxon>
    </lineage>
</organism>
<name>A0A815HM71_9BILA</name>
<proteinExistence type="predicted"/>
<comment type="caution">
    <text evidence="1">The sequence shown here is derived from an EMBL/GenBank/DDBJ whole genome shotgun (WGS) entry which is preliminary data.</text>
</comment>
<dbReference type="AlphaFoldDB" id="A0A815HM71"/>
<sequence length="105" mass="11599">MVNDHLIILNRLLPNTDRRLDMFVTGASRVEIDSIGGRLSANSGLVLAARTAMIYLPACTYIFNVGVRSEYELGRLFGGIVTYELSQFDSENQDLGDLKLATFPS</sequence>
<protein>
    <submittedName>
        <fullName evidence="1">Uncharacterized protein</fullName>
    </submittedName>
</protein>
<keyword evidence="2" id="KW-1185">Reference proteome</keyword>
<evidence type="ECO:0000313" key="1">
    <source>
        <dbReference type="EMBL" id="CAF1355967.1"/>
    </source>
</evidence>
<evidence type="ECO:0000313" key="2">
    <source>
        <dbReference type="Proteomes" id="UP000663870"/>
    </source>
</evidence>
<dbReference type="Proteomes" id="UP000663870">
    <property type="component" value="Unassembled WGS sequence"/>
</dbReference>
<reference evidence="1" key="1">
    <citation type="submission" date="2021-02" db="EMBL/GenBank/DDBJ databases">
        <authorList>
            <person name="Nowell W R."/>
        </authorList>
    </citation>
    <scope>NUCLEOTIDE SEQUENCE</scope>
</reference>
<gene>
    <name evidence="1" type="ORF">JXQ802_LOCUS32353</name>
</gene>